<dbReference type="Gene3D" id="3.40.640.10">
    <property type="entry name" value="Type I PLP-dependent aspartate aminotransferase-like (Major domain)"/>
    <property type="match status" value="1"/>
</dbReference>
<reference evidence="10 11" key="1">
    <citation type="submission" date="2017-04" db="EMBL/GenBank/DDBJ databases">
        <authorList>
            <person name="Afonso C.L."/>
            <person name="Miller P.J."/>
            <person name="Scott M.A."/>
            <person name="Spackman E."/>
            <person name="Goraichik I."/>
            <person name="Dimitrov K.M."/>
            <person name="Suarez D.L."/>
            <person name="Swayne D.E."/>
        </authorList>
    </citation>
    <scope>NUCLEOTIDE SEQUENCE [LARGE SCALE GENOMIC DNA]</scope>
    <source>
        <strain evidence="10 11">DSM 12816</strain>
    </source>
</reference>
<dbReference type="EMBL" id="FWXW01000004">
    <property type="protein sequence ID" value="SMC62174.1"/>
    <property type="molecule type" value="Genomic_DNA"/>
</dbReference>
<dbReference type="OrthoDB" id="9808002at2"/>
<dbReference type="InterPro" id="IPR015422">
    <property type="entry name" value="PyrdxlP-dep_Trfase_small"/>
</dbReference>
<evidence type="ECO:0000313" key="11">
    <source>
        <dbReference type="Proteomes" id="UP000192790"/>
    </source>
</evidence>
<evidence type="ECO:0000259" key="9">
    <source>
        <dbReference type="Pfam" id="PF00266"/>
    </source>
</evidence>
<dbReference type="InterPro" id="IPR015424">
    <property type="entry name" value="PyrdxlP-dep_Trfase"/>
</dbReference>
<dbReference type="Pfam" id="PF00266">
    <property type="entry name" value="Aminotran_5"/>
    <property type="match status" value="1"/>
</dbReference>
<proteinExistence type="inferred from homology"/>
<dbReference type="STRING" id="1122930.SAMN02745168_1858"/>
<evidence type="ECO:0000256" key="2">
    <source>
        <dbReference type="ARBA" id="ARBA00006490"/>
    </source>
</evidence>
<evidence type="ECO:0000256" key="7">
    <source>
        <dbReference type="ARBA" id="ARBA00023014"/>
    </source>
</evidence>
<name>A0A1W2ANJ6_9FIRM</name>
<dbReference type="SUPFAM" id="SSF53383">
    <property type="entry name" value="PLP-dependent transferases"/>
    <property type="match status" value="1"/>
</dbReference>
<comment type="cofactor">
    <cofactor evidence="1">
        <name>pyridoxal 5'-phosphate</name>
        <dbReference type="ChEBI" id="CHEBI:597326"/>
    </cofactor>
</comment>
<dbReference type="Gene3D" id="3.90.1150.10">
    <property type="entry name" value="Aspartate Aminotransferase, domain 1"/>
    <property type="match status" value="1"/>
</dbReference>
<dbReference type="PANTHER" id="PTHR11601:SF34">
    <property type="entry name" value="CYSTEINE DESULFURASE"/>
    <property type="match status" value="1"/>
</dbReference>
<dbReference type="InterPro" id="IPR015421">
    <property type="entry name" value="PyrdxlP-dep_Trfase_major"/>
</dbReference>
<dbReference type="AlphaFoldDB" id="A0A1W2ANJ6"/>
<evidence type="ECO:0000256" key="8">
    <source>
        <dbReference type="ARBA" id="ARBA00050776"/>
    </source>
</evidence>
<keyword evidence="3" id="KW-0808">Transferase</keyword>
<dbReference type="GO" id="GO:0051536">
    <property type="term" value="F:iron-sulfur cluster binding"/>
    <property type="evidence" value="ECO:0007669"/>
    <property type="project" value="UniProtKB-KW"/>
</dbReference>
<keyword evidence="6" id="KW-0408">Iron</keyword>
<dbReference type="Proteomes" id="UP000192790">
    <property type="component" value="Unassembled WGS sequence"/>
</dbReference>
<dbReference type="InterPro" id="IPR016454">
    <property type="entry name" value="Cysteine_dSase"/>
</dbReference>
<feature type="domain" description="Aminotransferase class V" evidence="9">
    <location>
        <begin position="3"/>
        <end position="367"/>
    </location>
</feature>
<organism evidence="10 11">
    <name type="scientific">Papillibacter cinnamivorans DSM 12816</name>
    <dbReference type="NCBI Taxonomy" id="1122930"/>
    <lineage>
        <taxon>Bacteria</taxon>
        <taxon>Bacillati</taxon>
        <taxon>Bacillota</taxon>
        <taxon>Clostridia</taxon>
        <taxon>Eubacteriales</taxon>
        <taxon>Oscillospiraceae</taxon>
        <taxon>Papillibacter</taxon>
    </lineage>
</organism>
<gene>
    <name evidence="10" type="ORF">SAMN02745168_1858</name>
</gene>
<dbReference type="GO" id="GO:0031071">
    <property type="term" value="F:cysteine desulfurase activity"/>
    <property type="evidence" value="ECO:0007669"/>
    <property type="project" value="UniProtKB-EC"/>
</dbReference>
<comment type="similarity">
    <text evidence="2">Belongs to the class-V pyridoxal-phosphate-dependent aminotransferase family. NifS/IscS subfamily.</text>
</comment>
<dbReference type="PANTHER" id="PTHR11601">
    <property type="entry name" value="CYSTEINE DESULFURYLASE FAMILY MEMBER"/>
    <property type="match status" value="1"/>
</dbReference>
<dbReference type="GO" id="GO:0046872">
    <property type="term" value="F:metal ion binding"/>
    <property type="evidence" value="ECO:0007669"/>
    <property type="project" value="UniProtKB-KW"/>
</dbReference>
<dbReference type="InterPro" id="IPR000192">
    <property type="entry name" value="Aminotrans_V_dom"/>
</dbReference>
<evidence type="ECO:0000256" key="4">
    <source>
        <dbReference type="ARBA" id="ARBA00022723"/>
    </source>
</evidence>
<sequence>MSIYLDYNASSPVEPRVLEAMVDIYKNNFGNADSRTHDFGDHARSVVETARKQVSSLLGVSTSEVFFTSGATESNNIAIQGLQTYALESGKNHIITTSIEHKAVMETVKVMSERGFIVDFIDPESSGRINVAKVLKKVCANTLLVSLMHVNNETGIIQPVKELGEELSKQNVLFHVDATQSCGKLVQEIRELKYNMLSFSAHKLRGPQGVGVLVLRKKEYKLPPVKAIMYGGQQEHGIRPGTIPVALVGGCGKACEIAEIEYKKDEAKLSAIKMSLLKLLEDSGLSYSFNGDQKYCLNNTLNLCLHGVSSEALMISTKQYCSVSNGSACTSKNYSPSYVLVSMGIPIEQIENSIRISWGPETNMGELEKEFFRMLSVAKSLAE</sequence>
<keyword evidence="4" id="KW-0479">Metal-binding</keyword>
<accession>A0A1W2ANJ6</accession>
<dbReference type="PIRSF" id="PIRSF005572">
    <property type="entry name" value="NifS"/>
    <property type="match status" value="1"/>
</dbReference>
<keyword evidence="11" id="KW-1185">Reference proteome</keyword>
<protein>
    <submittedName>
        <fullName evidence="10">Cysteine desulfurase</fullName>
    </submittedName>
</protein>
<evidence type="ECO:0000256" key="3">
    <source>
        <dbReference type="ARBA" id="ARBA00022679"/>
    </source>
</evidence>
<evidence type="ECO:0000256" key="1">
    <source>
        <dbReference type="ARBA" id="ARBA00001933"/>
    </source>
</evidence>
<dbReference type="RefSeq" id="WP_084234538.1">
    <property type="nucleotide sequence ID" value="NZ_FWXW01000004.1"/>
</dbReference>
<evidence type="ECO:0000256" key="6">
    <source>
        <dbReference type="ARBA" id="ARBA00023004"/>
    </source>
</evidence>
<evidence type="ECO:0000313" key="10">
    <source>
        <dbReference type="EMBL" id="SMC62174.1"/>
    </source>
</evidence>
<comment type="catalytic activity">
    <reaction evidence="8">
        <text>(sulfur carrier)-H + L-cysteine = (sulfur carrier)-SH + L-alanine</text>
        <dbReference type="Rhea" id="RHEA:43892"/>
        <dbReference type="Rhea" id="RHEA-COMP:14737"/>
        <dbReference type="Rhea" id="RHEA-COMP:14739"/>
        <dbReference type="ChEBI" id="CHEBI:29917"/>
        <dbReference type="ChEBI" id="CHEBI:35235"/>
        <dbReference type="ChEBI" id="CHEBI:57972"/>
        <dbReference type="ChEBI" id="CHEBI:64428"/>
        <dbReference type="EC" id="2.8.1.7"/>
    </reaction>
</comment>
<evidence type="ECO:0000256" key="5">
    <source>
        <dbReference type="ARBA" id="ARBA00022898"/>
    </source>
</evidence>
<keyword evidence="5" id="KW-0663">Pyridoxal phosphate</keyword>
<dbReference type="Gene3D" id="1.10.260.50">
    <property type="match status" value="1"/>
</dbReference>
<keyword evidence="7" id="KW-0411">Iron-sulfur</keyword>